<feature type="active site" description="Proton acceptor" evidence="3">
    <location>
        <position position="78"/>
    </location>
</feature>
<comment type="caution">
    <text evidence="3">Lacks conserved residue(s) required for the propagation of feature annotation.</text>
</comment>
<dbReference type="PANTHER" id="PTHR43213:SF5">
    <property type="entry name" value="BIFUNCTIONAL DTTP_UTP PYROPHOSPHATASE_METHYLTRANSFERASE PROTEIN-RELATED"/>
    <property type="match status" value="1"/>
</dbReference>
<keyword evidence="2 3" id="KW-0378">Hydrolase</keyword>
<protein>
    <recommendedName>
        <fullName evidence="3">Nucleoside triphosphate pyrophosphatase</fullName>
        <ecNumber evidence="3">3.6.1.9</ecNumber>
    </recommendedName>
    <alternativeName>
        <fullName evidence="3">Nucleotide pyrophosphatase</fullName>
        <shortName evidence="3">Nucleotide PPase</shortName>
    </alternativeName>
</protein>
<dbReference type="HAMAP" id="MF_00528">
    <property type="entry name" value="Maf"/>
    <property type="match status" value="1"/>
</dbReference>
<dbReference type="RefSeq" id="WP_136140636.1">
    <property type="nucleotide sequence ID" value="NZ_CP039247.1"/>
</dbReference>
<dbReference type="InterPro" id="IPR003697">
    <property type="entry name" value="Maf-like"/>
</dbReference>
<dbReference type="SUPFAM" id="SSF52972">
    <property type="entry name" value="ITPase-like"/>
    <property type="match status" value="1"/>
</dbReference>
<proteinExistence type="inferred from homology"/>
<dbReference type="GO" id="GO:0009117">
    <property type="term" value="P:nucleotide metabolic process"/>
    <property type="evidence" value="ECO:0007669"/>
    <property type="project" value="UniProtKB-KW"/>
</dbReference>
<dbReference type="NCBIfam" id="TIGR00172">
    <property type="entry name" value="maf"/>
    <property type="match status" value="1"/>
</dbReference>
<comment type="cofactor">
    <cofactor evidence="1 3">
        <name>a divalent metal cation</name>
        <dbReference type="ChEBI" id="CHEBI:60240"/>
    </cofactor>
</comment>
<organism evidence="4 5">
    <name type="scientific">Corynebacterium endometrii</name>
    <dbReference type="NCBI Taxonomy" id="2488819"/>
    <lineage>
        <taxon>Bacteria</taxon>
        <taxon>Bacillati</taxon>
        <taxon>Actinomycetota</taxon>
        <taxon>Actinomycetes</taxon>
        <taxon>Mycobacteriales</taxon>
        <taxon>Corynebacteriaceae</taxon>
        <taxon>Corynebacterium</taxon>
    </lineage>
</organism>
<evidence type="ECO:0000256" key="1">
    <source>
        <dbReference type="ARBA" id="ARBA00001968"/>
    </source>
</evidence>
<comment type="catalytic activity">
    <reaction evidence="3">
        <text>a ribonucleoside 5'-triphosphate + H2O = a ribonucleoside 5'-phosphate + diphosphate + H(+)</text>
        <dbReference type="Rhea" id="RHEA:23996"/>
        <dbReference type="ChEBI" id="CHEBI:15377"/>
        <dbReference type="ChEBI" id="CHEBI:15378"/>
        <dbReference type="ChEBI" id="CHEBI:33019"/>
        <dbReference type="ChEBI" id="CHEBI:58043"/>
        <dbReference type="ChEBI" id="CHEBI:61557"/>
        <dbReference type="EC" id="3.6.1.9"/>
    </reaction>
</comment>
<evidence type="ECO:0000313" key="4">
    <source>
        <dbReference type="EMBL" id="QCB27818.1"/>
    </source>
</evidence>
<dbReference type="OrthoDB" id="3527985at2"/>
<name>A0A4V1CEE4_9CORY</name>
<dbReference type="GO" id="GO:0005737">
    <property type="term" value="C:cytoplasm"/>
    <property type="evidence" value="ECO:0007669"/>
    <property type="project" value="UniProtKB-SubCell"/>
</dbReference>
<dbReference type="Pfam" id="PF02545">
    <property type="entry name" value="Maf"/>
    <property type="match status" value="1"/>
</dbReference>
<reference evidence="4 5" key="1">
    <citation type="submission" date="2019-04" db="EMBL/GenBank/DDBJ databases">
        <title>Corynebacterium endometrii sp. nov., isolated from the uterus of a cow with endometritis.</title>
        <authorList>
            <person name="Ballas P."/>
            <person name="Ruckert C."/>
            <person name="Wagener K."/>
            <person name="Drillich M."/>
            <person name="Kaempfer P."/>
            <person name="Busse H.-J."/>
            <person name="Ehling-Schulz M."/>
        </authorList>
    </citation>
    <scope>NUCLEOTIDE SEQUENCE [LARGE SCALE GENOMIC DNA]</scope>
    <source>
        <strain evidence="4 5">LMM-1653</strain>
    </source>
</reference>
<evidence type="ECO:0000256" key="2">
    <source>
        <dbReference type="ARBA" id="ARBA00022801"/>
    </source>
</evidence>
<gene>
    <name evidence="4" type="primary">yceF</name>
    <name evidence="4" type="ORF">CENDO_02600</name>
</gene>
<dbReference type="EC" id="3.6.1.9" evidence="3"/>
<comment type="similarity">
    <text evidence="3">Belongs to the Maf family.</text>
</comment>
<keyword evidence="3" id="KW-0963">Cytoplasm</keyword>
<comment type="subcellular location">
    <subcellularLocation>
        <location evidence="3">Cytoplasm</location>
    </subcellularLocation>
</comment>
<dbReference type="PANTHER" id="PTHR43213">
    <property type="entry name" value="BIFUNCTIONAL DTTP/UTP PYROPHOSPHATASE/METHYLTRANSFERASE PROTEIN-RELATED"/>
    <property type="match status" value="1"/>
</dbReference>
<dbReference type="CDD" id="cd00555">
    <property type="entry name" value="Maf"/>
    <property type="match status" value="1"/>
</dbReference>
<dbReference type="InterPro" id="IPR029001">
    <property type="entry name" value="ITPase-like_fam"/>
</dbReference>
<evidence type="ECO:0000256" key="3">
    <source>
        <dbReference type="HAMAP-Rule" id="MF_00528"/>
    </source>
</evidence>
<comment type="function">
    <text evidence="3">Nucleoside triphosphate pyrophosphatase. May have a dual role in cell division arrest and in preventing the incorporation of modified nucleotides into cellular nucleic acids.</text>
</comment>
<keyword evidence="3" id="KW-0546">Nucleotide metabolism</keyword>
<dbReference type="KEGG" id="cee:CENDO_02600"/>
<dbReference type="EMBL" id="CP039247">
    <property type="protein sequence ID" value="QCB27818.1"/>
    <property type="molecule type" value="Genomic_DNA"/>
</dbReference>
<sequence>MSATTKPRLVLASQSPSRASILRGAGVEPVLHPADVDEDAIIASMPSATPADIVAALAKAKAEKVAAAYPRDLVIGGDSMLLLDGELQGKPHTVDNTIARWRRQAGKTAQLLTGHHIIFGDAHFNETASTTVHFASASDADITAYASTGEPLQCAGAFTLEAIGGWFIDRIEGDPSSVIGLSLPVVRRAVYSFGLDVSRFWNR</sequence>
<dbReference type="Gene3D" id="3.90.950.10">
    <property type="match status" value="1"/>
</dbReference>
<dbReference type="GO" id="GO:0047429">
    <property type="term" value="F:nucleoside triphosphate diphosphatase activity"/>
    <property type="evidence" value="ECO:0007669"/>
    <property type="project" value="UniProtKB-EC"/>
</dbReference>
<comment type="catalytic activity">
    <reaction evidence="3">
        <text>a 2'-deoxyribonucleoside 5'-triphosphate + H2O = a 2'-deoxyribonucleoside 5'-phosphate + diphosphate + H(+)</text>
        <dbReference type="Rhea" id="RHEA:44644"/>
        <dbReference type="ChEBI" id="CHEBI:15377"/>
        <dbReference type="ChEBI" id="CHEBI:15378"/>
        <dbReference type="ChEBI" id="CHEBI:33019"/>
        <dbReference type="ChEBI" id="CHEBI:61560"/>
        <dbReference type="ChEBI" id="CHEBI:65317"/>
        <dbReference type="EC" id="3.6.1.9"/>
    </reaction>
</comment>
<evidence type="ECO:0000313" key="5">
    <source>
        <dbReference type="Proteomes" id="UP000296352"/>
    </source>
</evidence>
<accession>A0A4V1CEE4</accession>
<dbReference type="Proteomes" id="UP000296352">
    <property type="component" value="Chromosome"/>
</dbReference>
<keyword evidence="5" id="KW-1185">Reference proteome</keyword>
<dbReference type="AlphaFoldDB" id="A0A4V1CEE4"/>
<dbReference type="PIRSF" id="PIRSF006305">
    <property type="entry name" value="Maf"/>
    <property type="match status" value="1"/>
</dbReference>